<evidence type="ECO:0000256" key="1">
    <source>
        <dbReference type="SAM" id="MobiDB-lite"/>
    </source>
</evidence>
<protein>
    <recommendedName>
        <fullName evidence="4">LacI family transcriptional regulator</fullName>
    </recommendedName>
</protein>
<accession>A0AAX3J3X4</accession>
<organism evidence="2 3">
    <name type="scientific">Pantoea brenneri</name>
    <dbReference type="NCBI Taxonomy" id="472694"/>
    <lineage>
        <taxon>Bacteria</taxon>
        <taxon>Pseudomonadati</taxon>
        <taxon>Pseudomonadota</taxon>
        <taxon>Gammaproteobacteria</taxon>
        <taxon>Enterobacterales</taxon>
        <taxon>Erwiniaceae</taxon>
        <taxon>Pantoea</taxon>
    </lineage>
</organism>
<dbReference type="Proteomes" id="UP000433737">
    <property type="component" value="Unassembled WGS sequence"/>
</dbReference>
<feature type="region of interest" description="Disordered" evidence="1">
    <location>
        <begin position="22"/>
        <end position="41"/>
    </location>
</feature>
<gene>
    <name evidence="2" type="ORF">PANT111_160025</name>
</gene>
<sequence length="41" mass="4336">MTDLRRVATLAGVSRDTAARAFSTPPLLNPDTLHKELAASA</sequence>
<evidence type="ECO:0000313" key="2">
    <source>
        <dbReference type="EMBL" id="VXB53832.1"/>
    </source>
</evidence>
<comment type="caution">
    <text evidence="2">The sequence shown here is derived from an EMBL/GenBank/DDBJ whole genome shotgun (WGS) entry which is preliminary data.</text>
</comment>
<dbReference type="AlphaFoldDB" id="A0AAX3J3X4"/>
<evidence type="ECO:0000313" key="3">
    <source>
        <dbReference type="Proteomes" id="UP000433737"/>
    </source>
</evidence>
<evidence type="ECO:0008006" key="4">
    <source>
        <dbReference type="Google" id="ProtNLM"/>
    </source>
</evidence>
<dbReference type="EMBL" id="CABWMH010000008">
    <property type="protein sequence ID" value="VXB53832.1"/>
    <property type="molecule type" value="Genomic_DNA"/>
</dbReference>
<reference evidence="2 3" key="1">
    <citation type="submission" date="2019-10" db="EMBL/GenBank/DDBJ databases">
        <authorList>
            <person name="Karimi E."/>
        </authorList>
    </citation>
    <scope>NUCLEOTIDE SEQUENCE [LARGE SCALE GENOMIC DNA]</scope>
    <source>
        <strain evidence="2">Pantoea sp. 111</strain>
    </source>
</reference>
<feature type="compositionally biased region" description="Basic and acidic residues" evidence="1">
    <location>
        <begin position="32"/>
        <end position="41"/>
    </location>
</feature>
<proteinExistence type="predicted"/>
<name>A0AAX3J3X4_9GAMM</name>